<dbReference type="GO" id="GO:0008758">
    <property type="term" value="F:UDP-2,3-diacylglucosamine hydrolase activity"/>
    <property type="evidence" value="ECO:0007669"/>
    <property type="project" value="TreeGrafter"/>
</dbReference>
<dbReference type="Gene3D" id="3.60.21.10">
    <property type="match status" value="1"/>
</dbReference>
<dbReference type="Pfam" id="PF00149">
    <property type="entry name" value="Metallophos"/>
    <property type="match status" value="1"/>
</dbReference>
<accession>A0A923NM51</accession>
<evidence type="ECO:0000313" key="4">
    <source>
        <dbReference type="Proteomes" id="UP000602647"/>
    </source>
</evidence>
<feature type="domain" description="Calcineurin-like phosphoesterase" evidence="2">
    <location>
        <begin position="55"/>
        <end position="216"/>
    </location>
</feature>
<dbReference type="InterPro" id="IPR029052">
    <property type="entry name" value="Metallo-depent_PP-like"/>
</dbReference>
<gene>
    <name evidence="3" type="ORF">H9L42_11760</name>
</gene>
<evidence type="ECO:0000259" key="2">
    <source>
        <dbReference type="Pfam" id="PF00149"/>
    </source>
</evidence>
<comment type="caution">
    <text evidence="3">The sequence shown here is derived from an EMBL/GenBank/DDBJ whole genome shotgun (WGS) entry which is preliminary data.</text>
</comment>
<dbReference type="PANTHER" id="PTHR31302">
    <property type="entry name" value="TRANSMEMBRANE PROTEIN WITH METALLOPHOSPHOESTERASE DOMAIN-RELATED"/>
    <property type="match status" value="1"/>
</dbReference>
<dbReference type="InterPro" id="IPR051158">
    <property type="entry name" value="Metallophosphoesterase_sf"/>
</dbReference>
<dbReference type="RefSeq" id="WP_187303596.1">
    <property type="nucleotide sequence ID" value="NZ_CBCTON010000003.1"/>
</dbReference>
<dbReference type="SUPFAM" id="SSF56300">
    <property type="entry name" value="Metallo-dependent phosphatases"/>
    <property type="match status" value="1"/>
</dbReference>
<dbReference type="GO" id="GO:0009245">
    <property type="term" value="P:lipid A biosynthetic process"/>
    <property type="evidence" value="ECO:0007669"/>
    <property type="project" value="TreeGrafter"/>
</dbReference>
<keyword evidence="1" id="KW-0472">Membrane</keyword>
<dbReference type="GO" id="GO:0016020">
    <property type="term" value="C:membrane"/>
    <property type="evidence" value="ECO:0007669"/>
    <property type="project" value="GOC"/>
</dbReference>
<protein>
    <submittedName>
        <fullName evidence="3">Metallophosphoesterase</fullName>
    </submittedName>
</protein>
<proteinExistence type="predicted"/>
<sequence>MLKAIGKLFKMIISVILILIFLALALIGYAHFIEPNRLTVTHIEDTSGSMKESLTVALFADTHFGFQYDLEQFEKAVNEINENPPDLLLFAGDLIDNLNEYSGDPVEISNALSRMKANFGKYAVFGNHDYGGGAEHQYEDIMNAGGFQVLVNETVTFKDYNFRLIGIDDLLIGYGDPSVVNRAGSDMYNLVLCHEPDIVEKVLASNTDCMLAGHTHGGQIRIPFYTEDFLPSYGEKYVKGEYRLDNGNQTLLYVNSGLGTTKLPARLGAVPELTYLTIQPDAS</sequence>
<evidence type="ECO:0000256" key="1">
    <source>
        <dbReference type="SAM" id="Phobius"/>
    </source>
</evidence>
<dbReference type="AlphaFoldDB" id="A0A923NM51"/>
<dbReference type="EMBL" id="JACRYT010000014">
    <property type="protein sequence ID" value="MBC6680496.1"/>
    <property type="molecule type" value="Genomic_DNA"/>
</dbReference>
<reference evidence="3" key="1">
    <citation type="submission" date="2020-08" db="EMBL/GenBank/DDBJ databases">
        <title>Genome public.</title>
        <authorList>
            <person name="Liu C."/>
            <person name="Sun Q."/>
        </authorList>
    </citation>
    <scope>NUCLEOTIDE SEQUENCE</scope>
    <source>
        <strain evidence="3">BX12</strain>
    </source>
</reference>
<dbReference type="CDD" id="cd07385">
    <property type="entry name" value="MPP_YkuE_C"/>
    <property type="match status" value="1"/>
</dbReference>
<dbReference type="PANTHER" id="PTHR31302:SF25">
    <property type="entry name" value="PHOSPHOESTERASE"/>
    <property type="match status" value="1"/>
</dbReference>
<name>A0A923NM51_9FIRM</name>
<dbReference type="Proteomes" id="UP000602647">
    <property type="component" value="Unassembled WGS sequence"/>
</dbReference>
<organism evidence="3 4">
    <name type="scientific">Zhenpiania hominis</name>
    <dbReference type="NCBI Taxonomy" id="2763644"/>
    <lineage>
        <taxon>Bacteria</taxon>
        <taxon>Bacillati</taxon>
        <taxon>Bacillota</taxon>
        <taxon>Clostridia</taxon>
        <taxon>Peptostreptococcales</taxon>
        <taxon>Anaerovoracaceae</taxon>
        <taxon>Zhenpiania</taxon>
    </lineage>
</organism>
<feature type="transmembrane region" description="Helical" evidence="1">
    <location>
        <begin position="12"/>
        <end position="32"/>
    </location>
</feature>
<keyword evidence="1" id="KW-1133">Transmembrane helix</keyword>
<dbReference type="InterPro" id="IPR004843">
    <property type="entry name" value="Calcineurin-like_PHP"/>
</dbReference>
<evidence type="ECO:0000313" key="3">
    <source>
        <dbReference type="EMBL" id="MBC6680496.1"/>
    </source>
</evidence>
<keyword evidence="1" id="KW-0812">Transmembrane</keyword>
<keyword evidence="4" id="KW-1185">Reference proteome</keyword>